<evidence type="ECO:0000256" key="6">
    <source>
        <dbReference type="PIRSR" id="PIRSR000410-1"/>
    </source>
</evidence>
<name>A0A1N7LJY9_9RHOB</name>
<dbReference type="InterPro" id="IPR036804">
    <property type="entry name" value="CheR_N_sf"/>
</dbReference>
<feature type="region of interest" description="Disordered" evidence="7">
    <location>
        <begin position="265"/>
        <end position="292"/>
    </location>
</feature>
<keyword evidence="2 5" id="KW-0489">Methyltransferase</keyword>
<dbReference type="GO" id="GO:0032259">
    <property type="term" value="P:methylation"/>
    <property type="evidence" value="ECO:0007669"/>
    <property type="project" value="UniProtKB-KW"/>
</dbReference>
<dbReference type="RefSeq" id="WP_076365197.1">
    <property type="nucleotide sequence ID" value="NZ_FTOM01000003.1"/>
</dbReference>
<dbReference type="Proteomes" id="UP000186098">
    <property type="component" value="Unassembled WGS sequence"/>
</dbReference>
<gene>
    <name evidence="9" type="ORF">SAMN05421795_103135</name>
</gene>
<reference evidence="10" key="1">
    <citation type="submission" date="2017-01" db="EMBL/GenBank/DDBJ databases">
        <authorList>
            <person name="Varghese N."/>
            <person name="Submissions S."/>
        </authorList>
    </citation>
    <scope>NUCLEOTIDE SEQUENCE [LARGE SCALE GENOMIC DNA]</scope>
    <source>
        <strain evidence="10">DSM 18714</strain>
    </source>
</reference>
<comment type="function">
    <text evidence="5">Methylation of the membrane-bound methyl-accepting chemotaxis proteins (MCP) to form gamma-glutamyl methyl ester residues in MCP.</text>
</comment>
<evidence type="ECO:0000256" key="2">
    <source>
        <dbReference type="ARBA" id="ARBA00022603"/>
    </source>
</evidence>
<accession>A0A1N7LJY9</accession>
<evidence type="ECO:0000256" key="1">
    <source>
        <dbReference type="ARBA" id="ARBA00001541"/>
    </source>
</evidence>
<dbReference type="Gene3D" id="1.10.155.10">
    <property type="entry name" value="Chemotaxis receptor methyltransferase CheR, N-terminal domain"/>
    <property type="match status" value="1"/>
</dbReference>
<dbReference type="PANTHER" id="PTHR24422">
    <property type="entry name" value="CHEMOTAXIS PROTEIN METHYLTRANSFERASE"/>
    <property type="match status" value="1"/>
</dbReference>
<dbReference type="SUPFAM" id="SSF47757">
    <property type="entry name" value="Chemotaxis receptor methyltransferase CheR, N-terminal domain"/>
    <property type="match status" value="1"/>
</dbReference>
<evidence type="ECO:0000256" key="7">
    <source>
        <dbReference type="SAM" id="MobiDB-lite"/>
    </source>
</evidence>
<evidence type="ECO:0000313" key="10">
    <source>
        <dbReference type="Proteomes" id="UP000186098"/>
    </source>
</evidence>
<keyword evidence="10" id="KW-1185">Reference proteome</keyword>
<dbReference type="InterPro" id="IPR022642">
    <property type="entry name" value="CheR_C"/>
</dbReference>
<dbReference type="GO" id="GO:0008983">
    <property type="term" value="F:protein-glutamate O-methyltransferase activity"/>
    <property type="evidence" value="ECO:0007669"/>
    <property type="project" value="UniProtKB-EC"/>
</dbReference>
<dbReference type="PRINTS" id="PR00996">
    <property type="entry name" value="CHERMTFRASE"/>
</dbReference>
<feature type="domain" description="CheR-type methyltransferase" evidence="8">
    <location>
        <begin position="7"/>
        <end position="282"/>
    </location>
</feature>
<organism evidence="9 10">
    <name type="scientific">Phaeovulum vinaykumarii</name>
    <dbReference type="NCBI Taxonomy" id="407234"/>
    <lineage>
        <taxon>Bacteria</taxon>
        <taxon>Pseudomonadati</taxon>
        <taxon>Pseudomonadota</taxon>
        <taxon>Alphaproteobacteria</taxon>
        <taxon>Rhodobacterales</taxon>
        <taxon>Paracoccaceae</taxon>
        <taxon>Phaeovulum</taxon>
    </lineage>
</organism>
<evidence type="ECO:0000256" key="5">
    <source>
        <dbReference type="PIRNR" id="PIRNR000410"/>
    </source>
</evidence>
<dbReference type="OrthoDB" id="9816309at2"/>
<dbReference type="AlphaFoldDB" id="A0A1N7LJY9"/>
<dbReference type="InterPro" id="IPR029063">
    <property type="entry name" value="SAM-dependent_MTases_sf"/>
</dbReference>
<dbReference type="SUPFAM" id="SSF53335">
    <property type="entry name" value="S-adenosyl-L-methionine-dependent methyltransferases"/>
    <property type="match status" value="1"/>
</dbReference>
<dbReference type="PANTHER" id="PTHR24422:SF19">
    <property type="entry name" value="CHEMOTAXIS PROTEIN METHYLTRANSFERASE"/>
    <property type="match status" value="1"/>
</dbReference>
<evidence type="ECO:0000256" key="3">
    <source>
        <dbReference type="ARBA" id="ARBA00022679"/>
    </source>
</evidence>
<keyword evidence="4 5" id="KW-0949">S-adenosyl-L-methionine</keyword>
<protein>
    <recommendedName>
        <fullName evidence="5">Chemotaxis protein methyltransferase</fullName>
        <ecNumber evidence="5">2.1.1.80</ecNumber>
    </recommendedName>
</protein>
<comment type="catalytic activity">
    <reaction evidence="1 5">
        <text>L-glutamyl-[protein] + S-adenosyl-L-methionine = [protein]-L-glutamate 5-O-methyl ester + S-adenosyl-L-homocysteine</text>
        <dbReference type="Rhea" id="RHEA:24452"/>
        <dbReference type="Rhea" id="RHEA-COMP:10208"/>
        <dbReference type="Rhea" id="RHEA-COMP:10311"/>
        <dbReference type="ChEBI" id="CHEBI:29973"/>
        <dbReference type="ChEBI" id="CHEBI:57856"/>
        <dbReference type="ChEBI" id="CHEBI:59789"/>
        <dbReference type="ChEBI" id="CHEBI:82795"/>
        <dbReference type="EC" id="2.1.1.80"/>
    </reaction>
</comment>
<dbReference type="STRING" id="407234.SAMN05421795_103135"/>
<dbReference type="Gene3D" id="3.40.50.150">
    <property type="entry name" value="Vaccinia Virus protein VP39"/>
    <property type="match status" value="1"/>
</dbReference>
<dbReference type="InterPro" id="IPR022641">
    <property type="entry name" value="CheR_N"/>
</dbReference>
<dbReference type="InterPro" id="IPR000780">
    <property type="entry name" value="CheR_MeTrfase"/>
</dbReference>
<feature type="binding site" evidence="6">
    <location>
        <begin position="225"/>
        <end position="226"/>
    </location>
    <ligand>
        <name>S-adenosyl-L-methionine</name>
        <dbReference type="ChEBI" id="CHEBI:59789"/>
    </ligand>
</feature>
<evidence type="ECO:0000313" key="9">
    <source>
        <dbReference type="EMBL" id="SIS74061.1"/>
    </source>
</evidence>
<feature type="compositionally biased region" description="Polar residues" evidence="7">
    <location>
        <begin position="265"/>
        <end position="279"/>
    </location>
</feature>
<feature type="binding site" evidence="6">
    <location>
        <position position="84"/>
    </location>
    <ligand>
        <name>S-adenosyl-L-methionine</name>
        <dbReference type="ChEBI" id="CHEBI:59789"/>
    </ligand>
</feature>
<dbReference type="InterPro" id="IPR026024">
    <property type="entry name" value="Chemotaxis_MeTrfase_CheR"/>
</dbReference>
<dbReference type="PROSITE" id="PS50123">
    <property type="entry name" value="CHER"/>
    <property type="match status" value="1"/>
</dbReference>
<dbReference type="InterPro" id="IPR050903">
    <property type="entry name" value="Bact_Chemotaxis_MeTrfase"/>
</dbReference>
<evidence type="ECO:0000256" key="4">
    <source>
        <dbReference type="ARBA" id="ARBA00022691"/>
    </source>
</evidence>
<dbReference type="PIRSF" id="PIRSF000410">
    <property type="entry name" value="CheR"/>
    <property type="match status" value="1"/>
</dbReference>
<proteinExistence type="predicted"/>
<feature type="binding site" evidence="6">
    <location>
        <position position="86"/>
    </location>
    <ligand>
        <name>S-adenosyl-L-methionine</name>
        <dbReference type="ChEBI" id="CHEBI:59789"/>
    </ligand>
</feature>
<feature type="binding site" evidence="6">
    <location>
        <position position="154"/>
    </location>
    <ligand>
        <name>S-adenosyl-L-methionine</name>
        <dbReference type="ChEBI" id="CHEBI:59789"/>
    </ligand>
</feature>
<keyword evidence="3 5" id="KW-0808">Transferase</keyword>
<feature type="binding site" evidence="6">
    <location>
        <position position="90"/>
    </location>
    <ligand>
        <name>S-adenosyl-L-methionine</name>
        <dbReference type="ChEBI" id="CHEBI:59789"/>
    </ligand>
</feature>
<dbReference type="Pfam" id="PF01739">
    <property type="entry name" value="CheR"/>
    <property type="match status" value="1"/>
</dbReference>
<dbReference type="SMART" id="SM00138">
    <property type="entry name" value="MeTrc"/>
    <property type="match status" value="1"/>
</dbReference>
<feature type="binding site" evidence="6">
    <location>
        <begin position="208"/>
        <end position="209"/>
    </location>
    <ligand>
        <name>S-adenosyl-L-methionine</name>
        <dbReference type="ChEBI" id="CHEBI:59789"/>
    </ligand>
</feature>
<sequence>MNARNPFVTAATPPTPDELSQISSILHEAAGIVIAPGKTSMVQSRLAKRLRALGLPDYASYIKLVRSPDGSAEMREMISALTTNVTHFFRENHHFDHLRTTALPPLLERARKGDKVRIWSAGCSIGAEAYSIAMVLSDMAQDLDRLDVRILATDIDPVVVRKGSEGLYDGTILDSLPTEMRRRFFAADPEGERIDERLRRLVSFKQLNLHGTWPMKGQFDIVFCRNVVIYFDAPTQRRLWDRFAQAIKPEGWLYVGHSERVPTEGSSPFVSSGITTYRLSPTGPRKGEQTWH</sequence>
<dbReference type="EC" id="2.1.1.80" evidence="5"/>
<feature type="binding site" evidence="6">
    <location>
        <position position="128"/>
    </location>
    <ligand>
        <name>S-adenosyl-L-methionine</name>
        <dbReference type="ChEBI" id="CHEBI:59789"/>
    </ligand>
</feature>
<evidence type="ECO:0000259" key="8">
    <source>
        <dbReference type="PROSITE" id="PS50123"/>
    </source>
</evidence>
<dbReference type="EMBL" id="FTOM01000003">
    <property type="protein sequence ID" value="SIS74061.1"/>
    <property type="molecule type" value="Genomic_DNA"/>
</dbReference>
<dbReference type="Pfam" id="PF03705">
    <property type="entry name" value="CheR_N"/>
    <property type="match status" value="1"/>
</dbReference>